<evidence type="ECO:0000313" key="5">
    <source>
        <dbReference type="Proteomes" id="UP000604046"/>
    </source>
</evidence>
<comment type="caution">
    <text evidence="4">The sequence shown here is derived from an EMBL/GenBank/DDBJ whole genome shotgun (WGS) entry which is preliminary data.</text>
</comment>
<dbReference type="OrthoDB" id="194358at2759"/>
<gene>
    <name evidence="4" type="primary">ANKEF1</name>
    <name evidence="4" type="ORF">SNAT2548_LOCUS25623</name>
</gene>
<keyword evidence="2 3" id="KW-0040">ANK repeat</keyword>
<reference evidence="4" key="1">
    <citation type="submission" date="2021-02" db="EMBL/GenBank/DDBJ databases">
        <authorList>
            <person name="Dougan E. K."/>
            <person name="Rhodes N."/>
            <person name="Thang M."/>
            <person name="Chan C."/>
        </authorList>
    </citation>
    <scope>NUCLEOTIDE SEQUENCE</scope>
</reference>
<evidence type="ECO:0000256" key="1">
    <source>
        <dbReference type="ARBA" id="ARBA00022737"/>
    </source>
</evidence>
<sequence length="123" mass="13338">MMRRVSRSREGWRVGLLCEYNSRDVIDARPLALAVAGCHVDAVRLLLEASASTNIEVDLSGRKQAPIVTACATGNLEIVRLLLFARANVAAAECTRPTPLALAHQRGDRDIMKLLLEAGAVVF</sequence>
<dbReference type="PANTHER" id="PTHR24198:SF165">
    <property type="entry name" value="ANKYRIN REPEAT-CONTAINING PROTEIN-RELATED"/>
    <property type="match status" value="1"/>
</dbReference>
<dbReference type="Gene3D" id="1.25.40.20">
    <property type="entry name" value="Ankyrin repeat-containing domain"/>
    <property type="match status" value="1"/>
</dbReference>
<protein>
    <submittedName>
        <fullName evidence="4">ANKEF1 protein</fullName>
    </submittedName>
</protein>
<dbReference type="PANTHER" id="PTHR24198">
    <property type="entry name" value="ANKYRIN REPEAT AND PROTEIN KINASE DOMAIN-CONTAINING PROTEIN"/>
    <property type="match status" value="1"/>
</dbReference>
<dbReference type="SUPFAM" id="SSF48403">
    <property type="entry name" value="Ankyrin repeat"/>
    <property type="match status" value="1"/>
</dbReference>
<dbReference type="EMBL" id="CAJNDS010002402">
    <property type="protein sequence ID" value="CAE7461134.1"/>
    <property type="molecule type" value="Genomic_DNA"/>
</dbReference>
<dbReference type="Pfam" id="PF12796">
    <property type="entry name" value="Ank_2"/>
    <property type="match status" value="1"/>
</dbReference>
<dbReference type="SMART" id="SM00248">
    <property type="entry name" value="ANK"/>
    <property type="match status" value="3"/>
</dbReference>
<dbReference type="PROSITE" id="PS50088">
    <property type="entry name" value="ANK_REPEAT"/>
    <property type="match status" value="1"/>
</dbReference>
<proteinExistence type="predicted"/>
<evidence type="ECO:0000256" key="2">
    <source>
        <dbReference type="ARBA" id="ARBA00023043"/>
    </source>
</evidence>
<keyword evidence="5" id="KW-1185">Reference proteome</keyword>
<organism evidence="4 5">
    <name type="scientific">Symbiodinium natans</name>
    <dbReference type="NCBI Taxonomy" id="878477"/>
    <lineage>
        <taxon>Eukaryota</taxon>
        <taxon>Sar</taxon>
        <taxon>Alveolata</taxon>
        <taxon>Dinophyceae</taxon>
        <taxon>Suessiales</taxon>
        <taxon>Symbiodiniaceae</taxon>
        <taxon>Symbiodinium</taxon>
    </lineage>
</organism>
<evidence type="ECO:0000313" key="4">
    <source>
        <dbReference type="EMBL" id="CAE7461134.1"/>
    </source>
</evidence>
<dbReference type="PROSITE" id="PS50297">
    <property type="entry name" value="ANK_REP_REGION"/>
    <property type="match status" value="1"/>
</dbReference>
<keyword evidence="1" id="KW-0677">Repeat</keyword>
<dbReference type="AlphaFoldDB" id="A0A812S315"/>
<accession>A0A812S315</accession>
<name>A0A812S315_9DINO</name>
<feature type="repeat" description="ANK" evidence="3">
    <location>
        <begin position="95"/>
        <end position="123"/>
    </location>
</feature>
<dbReference type="Proteomes" id="UP000604046">
    <property type="component" value="Unassembled WGS sequence"/>
</dbReference>
<evidence type="ECO:0000256" key="3">
    <source>
        <dbReference type="PROSITE-ProRule" id="PRU00023"/>
    </source>
</evidence>
<dbReference type="InterPro" id="IPR036770">
    <property type="entry name" value="Ankyrin_rpt-contain_sf"/>
</dbReference>
<dbReference type="InterPro" id="IPR002110">
    <property type="entry name" value="Ankyrin_rpt"/>
</dbReference>